<protein>
    <submittedName>
        <fullName evidence="1">Uncharacterized protein</fullName>
    </submittedName>
</protein>
<accession>A0A142JIV4</accession>
<dbReference type="EMBL" id="CP014844">
    <property type="protein sequence ID" value="AMR78016.1"/>
    <property type="molecule type" value="Genomic_DNA"/>
</dbReference>
<evidence type="ECO:0000313" key="2">
    <source>
        <dbReference type="Proteomes" id="UP000075238"/>
    </source>
</evidence>
<name>A0A142JIV4_9BURK</name>
<dbReference type="OrthoDB" id="9800974at2"/>
<proteinExistence type="predicted"/>
<keyword evidence="2" id="KW-1185">Reference proteome</keyword>
<dbReference type="STRING" id="1796606.A2G96_09825"/>
<sequence>MSNQNHPWIQDFASFEAVLCCTHELGQWEPSATLRAYQTYGFDDASTPGNDQTFRHIDTGVLLLHDGDVVAIQFGDGNLSAALSDLFLVLNALGWNEAEVFHPAETLAALLEDMGKAIPGHMDFDVKAAKVVSETGRVPEETALIERGKSLLHGVAVGHQEVQDFNALALGELESMAPDHAFQSVAATDTSVPQQPLPSMEAEPVSARVHLDDEFDIGIGDAIPGQSLSEPAHAIRPHGQVFLDDDDSGPVDLVLGASTLQSTAAHPSQNGGDDVYAGDGLSIDANVETAAQSNAVPVAAEEPRRVGQPAGAPIAHSVRIGHTESPPLPDAPIDTPVARVPTFVGRSGKGSAPQSLIRVGSSALSFDLPDAPVSLEEISQYAGQVGAIEVVHLWPGLIHQSERWDLVGEIDLNAPWFAEVVANELAPQCAVERVWFASALLQLARRQGPAQLRDMLVGLLKADGAESCGAISQAASLKPEAHERFVSLVLDRFSGLLLCQEGESFLDVRPADGTAAELGIEVRTFSVRSMVEAAEPKLYVIHLDATDGPFIAMIVRLLRGVAERYSISTRARTQAQALQREVERREATQREAERISAVEMVQSTMAGLMEQLKKAGIALPT</sequence>
<evidence type="ECO:0000313" key="1">
    <source>
        <dbReference type="EMBL" id="AMR78016.1"/>
    </source>
</evidence>
<dbReference type="KEGG" id="cnan:A2G96_09825"/>
<gene>
    <name evidence="1" type="ORF">A2G96_09825</name>
</gene>
<dbReference type="AlphaFoldDB" id="A0A142JIV4"/>
<dbReference type="RefSeq" id="WP_062798798.1">
    <property type="nucleotide sequence ID" value="NZ_CP014844.1"/>
</dbReference>
<dbReference type="Proteomes" id="UP000075238">
    <property type="component" value="Chromosome 1"/>
</dbReference>
<organism evidence="1 2">
    <name type="scientific">Cupriavidus nantongensis</name>
    <dbReference type="NCBI Taxonomy" id="1796606"/>
    <lineage>
        <taxon>Bacteria</taxon>
        <taxon>Pseudomonadati</taxon>
        <taxon>Pseudomonadota</taxon>
        <taxon>Betaproteobacteria</taxon>
        <taxon>Burkholderiales</taxon>
        <taxon>Burkholderiaceae</taxon>
        <taxon>Cupriavidus</taxon>
    </lineage>
</organism>
<reference evidence="1 2" key="1">
    <citation type="submission" date="2016-03" db="EMBL/GenBank/DDBJ databases">
        <title>Complete genome sequence of a novel chlorpyrifos degrading bacterium, Cupriavidus nantongensis sp. X1.</title>
        <authorList>
            <person name="Fang L."/>
        </authorList>
    </citation>
    <scope>NUCLEOTIDE SEQUENCE [LARGE SCALE GENOMIC DNA]</scope>
    <source>
        <strain evidence="1 2">X1</strain>
    </source>
</reference>